<proteinExistence type="inferred from homology"/>
<keyword evidence="2" id="KW-0521">NADP</keyword>
<dbReference type="Pfam" id="PF00248">
    <property type="entry name" value="Aldo_ket_red"/>
    <property type="match status" value="1"/>
</dbReference>
<dbReference type="Proteomes" id="UP000187283">
    <property type="component" value="Unassembled WGS sequence"/>
</dbReference>
<dbReference type="PROSITE" id="PS00798">
    <property type="entry name" value="ALDOKETO_REDUCTASE_1"/>
    <property type="match status" value="1"/>
</dbReference>
<gene>
    <name evidence="6" type="ORF">AYI70_g9145</name>
</gene>
<evidence type="ECO:0000256" key="4">
    <source>
        <dbReference type="PIRSR" id="PIRSR000097-1"/>
    </source>
</evidence>
<name>A0A1R1XCS0_9FUNG</name>
<dbReference type="PIRSF" id="PIRSF000097">
    <property type="entry name" value="AKR"/>
    <property type="match status" value="1"/>
</dbReference>
<comment type="similarity">
    <text evidence="1">Belongs to the aldo/keto reductase family.</text>
</comment>
<protein>
    <submittedName>
        <fullName evidence="6">Putative oxidoreductase YtbE</fullName>
    </submittedName>
</protein>
<dbReference type="AlphaFoldDB" id="A0A1R1XCS0"/>
<dbReference type="SUPFAM" id="SSF51430">
    <property type="entry name" value="NAD(P)-linked oxidoreductase"/>
    <property type="match status" value="1"/>
</dbReference>
<dbReference type="InterPro" id="IPR018170">
    <property type="entry name" value="Aldo/ket_reductase_CS"/>
</dbReference>
<feature type="domain" description="NADP-dependent oxidoreductase" evidence="5">
    <location>
        <begin position="96"/>
        <end position="244"/>
    </location>
</feature>
<evidence type="ECO:0000313" key="7">
    <source>
        <dbReference type="Proteomes" id="UP000187283"/>
    </source>
</evidence>
<dbReference type="InterPro" id="IPR020471">
    <property type="entry name" value="AKR"/>
</dbReference>
<dbReference type="InterPro" id="IPR023210">
    <property type="entry name" value="NADP_OxRdtase_dom"/>
</dbReference>
<evidence type="ECO:0000259" key="5">
    <source>
        <dbReference type="Pfam" id="PF00248"/>
    </source>
</evidence>
<keyword evidence="3" id="KW-0560">Oxidoreductase</keyword>
<reference evidence="6 7" key="1">
    <citation type="submission" date="2017-01" db="EMBL/GenBank/DDBJ databases">
        <authorList>
            <person name="Mah S.A."/>
            <person name="Swanson W.J."/>
            <person name="Moy G.W."/>
            <person name="Vacquier V.D."/>
        </authorList>
    </citation>
    <scope>NUCLEOTIDE SEQUENCE [LARGE SCALE GENOMIC DNA]</scope>
    <source>
        <strain evidence="6 7">GSMNP</strain>
    </source>
</reference>
<evidence type="ECO:0000256" key="2">
    <source>
        <dbReference type="ARBA" id="ARBA00022857"/>
    </source>
</evidence>
<dbReference type="PANTHER" id="PTHR43827:SF3">
    <property type="entry name" value="NADP-DEPENDENT OXIDOREDUCTASE DOMAIN-CONTAINING PROTEIN"/>
    <property type="match status" value="1"/>
</dbReference>
<dbReference type="PROSITE" id="PS00062">
    <property type="entry name" value="ALDOKETO_REDUCTASE_2"/>
    <property type="match status" value="1"/>
</dbReference>
<evidence type="ECO:0000256" key="3">
    <source>
        <dbReference type="ARBA" id="ARBA00023002"/>
    </source>
</evidence>
<evidence type="ECO:0000313" key="6">
    <source>
        <dbReference type="EMBL" id="OMJ12403.1"/>
    </source>
</evidence>
<accession>A0A1R1XCS0</accession>
<feature type="active site" description="Proton donor" evidence="4">
    <location>
        <position position="53"/>
    </location>
</feature>
<dbReference type="InterPro" id="IPR036812">
    <property type="entry name" value="NAD(P)_OxRdtase_dom_sf"/>
</dbReference>
<dbReference type="EMBL" id="LSSN01003968">
    <property type="protein sequence ID" value="OMJ12403.1"/>
    <property type="molecule type" value="Genomic_DNA"/>
</dbReference>
<dbReference type="PRINTS" id="PR00069">
    <property type="entry name" value="ALDKETRDTASE"/>
</dbReference>
<comment type="caution">
    <text evidence="6">The sequence shown here is derived from an EMBL/GenBank/DDBJ whole genome shotgun (WGS) entry which is preliminary data.</text>
</comment>
<organism evidence="6 7">
    <name type="scientific">Smittium culicis</name>
    <dbReference type="NCBI Taxonomy" id="133412"/>
    <lineage>
        <taxon>Eukaryota</taxon>
        <taxon>Fungi</taxon>
        <taxon>Fungi incertae sedis</taxon>
        <taxon>Zoopagomycota</taxon>
        <taxon>Kickxellomycotina</taxon>
        <taxon>Harpellomycetes</taxon>
        <taxon>Harpellales</taxon>
        <taxon>Legeriomycetaceae</taxon>
        <taxon>Smittium</taxon>
    </lineage>
</organism>
<keyword evidence="7" id="KW-1185">Reference proteome</keyword>
<sequence length="260" mass="29243">MTFTPRLTKLRDGLEIPTVGLGTLQVTDKNALKAIVKDSIKVGYRHIDTASVYNNEDMIGEVLQEIFSDESFGVKRGDIWITRTKGLDPQDPQNKANRIENWRALEDLQEKKLIRTIGVSNYQIRHLSELKDYARVLPTVNQCEFHPLLFTKDLVEYSQSLGIAFQAYSSLGEGSLVDGSHKLPVLDEIASNHGASIAQILLSWGMQHGAIILPKSSSKKRLIENFESQKITLTEKEMAAINDISSTQTKRFIWDSNTIL</sequence>
<dbReference type="OrthoDB" id="416253at2759"/>
<dbReference type="PANTHER" id="PTHR43827">
    <property type="entry name" value="2,5-DIKETO-D-GLUCONIC ACID REDUCTASE"/>
    <property type="match status" value="1"/>
</dbReference>
<evidence type="ECO:0000256" key="1">
    <source>
        <dbReference type="ARBA" id="ARBA00007905"/>
    </source>
</evidence>
<dbReference type="STRING" id="133412.A0A1R1XCS0"/>
<dbReference type="GO" id="GO:0016491">
    <property type="term" value="F:oxidoreductase activity"/>
    <property type="evidence" value="ECO:0007669"/>
    <property type="project" value="InterPro"/>
</dbReference>
<dbReference type="Gene3D" id="3.20.20.100">
    <property type="entry name" value="NADP-dependent oxidoreductase domain"/>
    <property type="match status" value="2"/>
</dbReference>